<dbReference type="AlphaFoldDB" id="A0A9P8P7Y3"/>
<reference evidence="1" key="1">
    <citation type="journal article" date="2021" name="Open Biol.">
        <title>Shared evolutionary footprints suggest mitochondrial oxidative damage underlies multiple complex I losses in fungi.</title>
        <authorList>
            <person name="Schikora-Tamarit M.A."/>
            <person name="Marcet-Houben M."/>
            <person name="Nosek J."/>
            <person name="Gabaldon T."/>
        </authorList>
    </citation>
    <scope>NUCLEOTIDE SEQUENCE</scope>
    <source>
        <strain evidence="1">CBS6075</strain>
    </source>
</reference>
<reference evidence="1" key="2">
    <citation type="submission" date="2021-01" db="EMBL/GenBank/DDBJ databases">
        <authorList>
            <person name="Schikora-Tamarit M.A."/>
        </authorList>
    </citation>
    <scope>NUCLEOTIDE SEQUENCE</scope>
    <source>
        <strain evidence="1">CBS6075</strain>
    </source>
</reference>
<proteinExistence type="predicted"/>
<keyword evidence="2" id="KW-1185">Reference proteome</keyword>
<comment type="caution">
    <text evidence="1">The sequence shown here is derived from an EMBL/GenBank/DDBJ whole genome shotgun (WGS) entry which is preliminary data.</text>
</comment>
<gene>
    <name evidence="1" type="ORF">OGAPHI_002847</name>
</gene>
<dbReference type="GeneID" id="70234814"/>
<dbReference type="Proteomes" id="UP000769157">
    <property type="component" value="Unassembled WGS sequence"/>
</dbReference>
<name>A0A9P8P7Y3_9ASCO</name>
<organism evidence="1 2">
    <name type="scientific">Ogataea philodendri</name>
    <dbReference type="NCBI Taxonomy" id="1378263"/>
    <lineage>
        <taxon>Eukaryota</taxon>
        <taxon>Fungi</taxon>
        <taxon>Dikarya</taxon>
        <taxon>Ascomycota</taxon>
        <taxon>Saccharomycotina</taxon>
        <taxon>Pichiomycetes</taxon>
        <taxon>Pichiales</taxon>
        <taxon>Pichiaceae</taxon>
        <taxon>Ogataea</taxon>
    </lineage>
</organism>
<evidence type="ECO:0000313" key="2">
    <source>
        <dbReference type="Proteomes" id="UP000769157"/>
    </source>
</evidence>
<dbReference type="RefSeq" id="XP_046062010.1">
    <property type="nucleotide sequence ID" value="XM_046203761.1"/>
</dbReference>
<accession>A0A9P8P7Y3</accession>
<protein>
    <submittedName>
        <fullName evidence="1">Uncharacterized protein</fullName>
    </submittedName>
</protein>
<sequence>MKDLNQWIWSNRAFSTAYLMTGSERSPLTENPCEVVAEVLIVFGKTDHQWLLQALNVGDLGETWVSNSTNVQQRVFGQVLKDKLGTVAVSNCSQELWTQSLFDLGQKFLNKRSLLIWRVFSQPCATVGLLRDRVLVKQIQNENLDTKVLCESVGNQFDVVESVTVNVWENSKHFV</sequence>
<dbReference type="EMBL" id="JAEUBE010000183">
    <property type="protein sequence ID" value="KAH3667198.1"/>
    <property type="molecule type" value="Genomic_DNA"/>
</dbReference>
<evidence type="ECO:0000313" key="1">
    <source>
        <dbReference type="EMBL" id="KAH3667198.1"/>
    </source>
</evidence>